<name>A0A2A8ZXB5_BACCE</name>
<comment type="caution">
    <text evidence="2">The sequence shown here is derived from an EMBL/GenBank/DDBJ whole genome shotgun (WGS) entry which is preliminary data.</text>
</comment>
<organism evidence="2 3">
    <name type="scientific">Bacillus cereus</name>
    <dbReference type="NCBI Taxonomy" id="1396"/>
    <lineage>
        <taxon>Bacteria</taxon>
        <taxon>Bacillati</taxon>
        <taxon>Bacillota</taxon>
        <taxon>Bacilli</taxon>
        <taxon>Bacillales</taxon>
        <taxon>Bacillaceae</taxon>
        <taxon>Bacillus</taxon>
        <taxon>Bacillus cereus group</taxon>
    </lineage>
</organism>
<proteinExistence type="predicted"/>
<keyword evidence="2" id="KW-0489">Methyltransferase</keyword>
<keyword evidence="1" id="KW-1133">Transmembrane helix</keyword>
<feature type="transmembrane region" description="Helical" evidence="1">
    <location>
        <begin position="76"/>
        <end position="94"/>
    </location>
</feature>
<dbReference type="RefSeq" id="WP_098343088.1">
    <property type="nucleotide sequence ID" value="NZ_NTRR01000028.1"/>
</dbReference>
<protein>
    <submittedName>
        <fullName evidence="2">Methyltransferase</fullName>
    </submittedName>
</protein>
<evidence type="ECO:0000313" key="2">
    <source>
        <dbReference type="EMBL" id="PFE13230.1"/>
    </source>
</evidence>
<gene>
    <name evidence="2" type="ORF">CN307_18205</name>
</gene>
<keyword evidence="1" id="KW-0812">Transmembrane</keyword>
<evidence type="ECO:0000256" key="1">
    <source>
        <dbReference type="SAM" id="Phobius"/>
    </source>
</evidence>
<keyword evidence="1" id="KW-0472">Membrane</keyword>
<keyword evidence="2" id="KW-0808">Transferase</keyword>
<evidence type="ECO:0000313" key="3">
    <source>
        <dbReference type="Proteomes" id="UP000220032"/>
    </source>
</evidence>
<dbReference type="GO" id="GO:0008168">
    <property type="term" value="F:methyltransferase activity"/>
    <property type="evidence" value="ECO:0007669"/>
    <property type="project" value="UniProtKB-KW"/>
</dbReference>
<dbReference type="GO" id="GO:0032259">
    <property type="term" value="P:methylation"/>
    <property type="evidence" value="ECO:0007669"/>
    <property type="project" value="UniProtKB-KW"/>
</dbReference>
<sequence>MIFKKLNIEKLLDDQNEKNTPTKKSYFIPVFLVSIIASICMAFIQIKLTIIILFAPAILVMLYDPPFVSKKGIFRLLLLAYLVVLIGATILWYIKG</sequence>
<dbReference type="AlphaFoldDB" id="A0A2A8ZXB5"/>
<reference evidence="2 3" key="1">
    <citation type="submission" date="2017-09" db="EMBL/GenBank/DDBJ databases">
        <title>Large-scale bioinformatics analysis of Bacillus genomes uncovers conserved roles of natural products in bacterial physiology.</title>
        <authorList>
            <consortium name="Agbiome Team Llc"/>
            <person name="Bleich R.M."/>
            <person name="Grubbs K.J."/>
            <person name="Santa Maria K.C."/>
            <person name="Allen S.E."/>
            <person name="Farag S."/>
            <person name="Shank E.A."/>
            <person name="Bowers A."/>
        </authorList>
    </citation>
    <scope>NUCLEOTIDE SEQUENCE [LARGE SCALE GENOMIC DNA]</scope>
    <source>
        <strain evidence="2 3">AFS022681</strain>
    </source>
</reference>
<feature type="transmembrane region" description="Helical" evidence="1">
    <location>
        <begin position="26"/>
        <end position="44"/>
    </location>
</feature>
<accession>A0A2A8ZXB5</accession>
<dbReference type="Proteomes" id="UP000220032">
    <property type="component" value="Unassembled WGS sequence"/>
</dbReference>
<dbReference type="EMBL" id="NTRR01000028">
    <property type="protein sequence ID" value="PFE13230.1"/>
    <property type="molecule type" value="Genomic_DNA"/>
</dbReference>